<proteinExistence type="predicted"/>
<reference evidence="1" key="1">
    <citation type="submission" date="2020-11" db="EMBL/GenBank/DDBJ databases">
        <title>Chlorella ohadii genome sequencing and assembly.</title>
        <authorList>
            <person name="Murik O."/>
            <person name="Treves H."/>
            <person name="Kedem I."/>
            <person name="Shotland Y."/>
            <person name="Kaplan A."/>
        </authorList>
    </citation>
    <scope>NUCLEOTIDE SEQUENCE</scope>
    <source>
        <strain evidence="1">1</strain>
    </source>
</reference>
<dbReference type="EMBL" id="JADXDR010000179">
    <property type="protein sequence ID" value="KAI7836700.1"/>
    <property type="molecule type" value="Genomic_DNA"/>
</dbReference>
<keyword evidence="2" id="KW-1185">Reference proteome</keyword>
<name>A0AAD5DJH6_9CHLO</name>
<dbReference type="Proteomes" id="UP001205105">
    <property type="component" value="Unassembled WGS sequence"/>
</dbReference>
<accession>A0AAD5DJH6</accession>
<evidence type="ECO:0000313" key="2">
    <source>
        <dbReference type="Proteomes" id="UP001205105"/>
    </source>
</evidence>
<sequence>MVMASFSKVMSVIGPVAAVSAGLYYIQRGIWPLGRTLNNEWFAASESLMSAMPRQGSATPVRMNPMSEKINMKSVTY</sequence>
<protein>
    <submittedName>
        <fullName evidence="1">Uncharacterized protein</fullName>
    </submittedName>
</protein>
<comment type="caution">
    <text evidence="1">The sequence shown here is derived from an EMBL/GenBank/DDBJ whole genome shotgun (WGS) entry which is preliminary data.</text>
</comment>
<evidence type="ECO:0000313" key="1">
    <source>
        <dbReference type="EMBL" id="KAI7836700.1"/>
    </source>
</evidence>
<gene>
    <name evidence="1" type="ORF">COHA_009476</name>
</gene>
<dbReference type="AlphaFoldDB" id="A0AAD5DJH6"/>
<organism evidence="1 2">
    <name type="scientific">Chlorella ohadii</name>
    <dbReference type="NCBI Taxonomy" id="2649997"/>
    <lineage>
        <taxon>Eukaryota</taxon>
        <taxon>Viridiplantae</taxon>
        <taxon>Chlorophyta</taxon>
        <taxon>core chlorophytes</taxon>
        <taxon>Trebouxiophyceae</taxon>
        <taxon>Chlorellales</taxon>
        <taxon>Chlorellaceae</taxon>
        <taxon>Chlorella clade</taxon>
        <taxon>Chlorella</taxon>
    </lineage>
</organism>